<evidence type="ECO:0000256" key="3">
    <source>
        <dbReference type="ARBA" id="ARBA00012211"/>
    </source>
</evidence>
<dbReference type="AlphaFoldDB" id="A0A1G9VRZ6"/>
<keyword evidence="19" id="KW-1185">Reference proteome</keyword>
<dbReference type="EMBL" id="FNID01000004">
    <property type="protein sequence ID" value="SDM74836.1"/>
    <property type="molecule type" value="Genomic_DNA"/>
</dbReference>
<evidence type="ECO:0000259" key="15">
    <source>
        <dbReference type="Pfam" id="PF01225"/>
    </source>
</evidence>
<evidence type="ECO:0000256" key="2">
    <source>
        <dbReference type="ARBA" id="ARBA00004752"/>
    </source>
</evidence>
<dbReference type="InterPro" id="IPR013221">
    <property type="entry name" value="Mur_ligase_cen"/>
</dbReference>
<comment type="catalytic activity">
    <reaction evidence="13 14">
        <text>UDP-N-acetyl-alpha-D-muramate + L-alanine + ATP = UDP-N-acetyl-alpha-D-muramoyl-L-alanine + ADP + phosphate + H(+)</text>
        <dbReference type="Rhea" id="RHEA:23372"/>
        <dbReference type="ChEBI" id="CHEBI:15378"/>
        <dbReference type="ChEBI" id="CHEBI:30616"/>
        <dbReference type="ChEBI" id="CHEBI:43474"/>
        <dbReference type="ChEBI" id="CHEBI:57972"/>
        <dbReference type="ChEBI" id="CHEBI:70757"/>
        <dbReference type="ChEBI" id="CHEBI:83898"/>
        <dbReference type="ChEBI" id="CHEBI:456216"/>
        <dbReference type="EC" id="6.3.2.8"/>
    </reaction>
</comment>
<feature type="binding site" evidence="14">
    <location>
        <begin position="126"/>
        <end position="132"/>
    </location>
    <ligand>
        <name>ATP</name>
        <dbReference type="ChEBI" id="CHEBI:30616"/>
    </ligand>
</feature>
<dbReference type="Pfam" id="PF08245">
    <property type="entry name" value="Mur_ligase_M"/>
    <property type="match status" value="1"/>
</dbReference>
<evidence type="ECO:0000256" key="8">
    <source>
        <dbReference type="ARBA" id="ARBA00022840"/>
    </source>
</evidence>
<dbReference type="OrthoDB" id="9804126at2"/>
<dbReference type="GO" id="GO:0051301">
    <property type="term" value="P:cell division"/>
    <property type="evidence" value="ECO:0007669"/>
    <property type="project" value="UniProtKB-KW"/>
</dbReference>
<dbReference type="STRING" id="258515.SAMN05192585_10482"/>
<keyword evidence="4 14" id="KW-0963">Cytoplasm</keyword>
<dbReference type="SUPFAM" id="SSF53623">
    <property type="entry name" value="MurD-like peptide ligases, catalytic domain"/>
    <property type="match status" value="1"/>
</dbReference>
<dbReference type="EC" id="6.3.2.8" evidence="3 14"/>
<dbReference type="Gene3D" id="3.40.50.720">
    <property type="entry name" value="NAD(P)-binding Rossmann-like Domain"/>
    <property type="match status" value="1"/>
</dbReference>
<evidence type="ECO:0000313" key="18">
    <source>
        <dbReference type="EMBL" id="SDM74836.1"/>
    </source>
</evidence>
<dbReference type="Proteomes" id="UP000199182">
    <property type="component" value="Unassembled WGS sequence"/>
</dbReference>
<dbReference type="HAMAP" id="MF_00046">
    <property type="entry name" value="MurC"/>
    <property type="match status" value="1"/>
</dbReference>
<evidence type="ECO:0000256" key="10">
    <source>
        <dbReference type="ARBA" id="ARBA00022984"/>
    </source>
</evidence>
<dbReference type="RefSeq" id="WP_092638050.1">
    <property type="nucleotide sequence ID" value="NZ_FNID01000004.1"/>
</dbReference>
<dbReference type="PANTHER" id="PTHR43445:SF3">
    <property type="entry name" value="UDP-N-ACETYLMURAMATE--L-ALANINE LIGASE"/>
    <property type="match status" value="1"/>
</dbReference>
<evidence type="ECO:0000256" key="6">
    <source>
        <dbReference type="ARBA" id="ARBA00022618"/>
    </source>
</evidence>
<dbReference type="InterPro" id="IPR000713">
    <property type="entry name" value="Mur_ligase_N"/>
</dbReference>
<comment type="similarity">
    <text evidence="14">Belongs to the MurCDEF family.</text>
</comment>
<evidence type="ECO:0000256" key="9">
    <source>
        <dbReference type="ARBA" id="ARBA00022960"/>
    </source>
</evidence>
<evidence type="ECO:0000256" key="5">
    <source>
        <dbReference type="ARBA" id="ARBA00022598"/>
    </source>
</evidence>
<feature type="domain" description="Mur ligase C-terminal" evidence="16">
    <location>
        <begin position="327"/>
        <end position="452"/>
    </location>
</feature>
<dbReference type="Pfam" id="PF01225">
    <property type="entry name" value="Mur_ligase"/>
    <property type="match status" value="1"/>
</dbReference>
<dbReference type="InterPro" id="IPR036565">
    <property type="entry name" value="Mur-like_cat_sf"/>
</dbReference>
<evidence type="ECO:0000256" key="7">
    <source>
        <dbReference type="ARBA" id="ARBA00022741"/>
    </source>
</evidence>
<evidence type="ECO:0000313" key="19">
    <source>
        <dbReference type="Proteomes" id="UP000199182"/>
    </source>
</evidence>
<dbReference type="GO" id="GO:0005524">
    <property type="term" value="F:ATP binding"/>
    <property type="evidence" value="ECO:0007669"/>
    <property type="project" value="UniProtKB-UniRule"/>
</dbReference>
<keyword evidence="10 14" id="KW-0573">Peptidoglycan synthesis</keyword>
<dbReference type="SUPFAM" id="SSF53244">
    <property type="entry name" value="MurD-like peptide ligases, peptide-binding domain"/>
    <property type="match status" value="1"/>
</dbReference>
<dbReference type="Gene3D" id="3.40.1190.10">
    <property type="entry name" value="Mur-like, catalytic domain"/>
    <property type="match status" value="1"/>
</dbReference>
<evidence type="ECO:0000256" key="11">
    <source>
        <dbReference type="ARBA" id="ARBA00023306"/>
    </source>
</evidence>
<keyword evidence="9 14" id="KW-0133">Cell shape</keyword>
<name>A0A1G9VRZ6_9FIRM</name>
<feature type="domain" description="Mur ligase central" evidence="17">
    <location>
        <begin position="124"/>
        <end position="304"/>
    </location>
</feature>
<evidence type="ECO:0000256" key="14">
    <source>
        <dbReference type="HAMAP-Rule" id="MF_00046"/>
    </source>
</evidence>
<protein>
    <recommendedName>
        <fullName evidence="3 14">UDP-N-acetylmuramate--L-alanine ligase</fullName>
        <ecNumber evidence="3 14">6.3.2.8</ecNumber>
    </recommendedName>
    <alternativeName>
        <fullName evidence="14">UDP-N-acetylmuramoyl-L-alanine synthetase</fullName>
    </alternativeName>
</protein>
<dbReference type="Gene3D" id="3.90.190.20">
    <property type="entry name" value="Mur ligase, C-terminal domain"/>
    <property type="match status" value="1"/>
</dbReference>
<evidence type="ECO:0000256" key="4">
    <source>
        <dbReference type="ARBA" id="ARBA00022490"/>
    </source>
</evidence>
<dbReference type="Pfam" id="PF02875">
    <property type="entry name" value="Mur_ligase_C"/>
    <property type="match status" value="1"/>
</dbReference>
<dbReference type="InterPro" id="IPR036615">
    <property type="entry name" value="Mur_ligase_C_dom_sf"/>
</dbReference>
<reference evidence="18 19" key="1">
    <citation type="submission" date="2016-10" db="EMBL/GenBank/DDBJ databases">
        <authorList>
            <person name="de Groot N.N."/>
        </authorList>
    </citation>
    <scope>NUCLEOTIDE SEQUENCE [LARGE SCALE GENOMIC DNA]</scope>
    <source>
        <strain evidence="18 19">CGMCC 1.5012</strain>
    </source>
</reference>
<comment type="function">
    <text evidence="14">Cell wall formation.</text>
</comment>
<feature type="domain" description="Mur ligase N-terminal catalytic" evidence="15">
    <location>
        <begin position="20"/>
        <end position="118"/>
    </location>
</feature>
<keyword evidence="12 14" id="KW-0961">Cell wall biogenesis/degradation</keyword>
<dbReference type="GO" id="GO:0071555">
    <property type="term" value="P:cell wall organization"/>
    <property type="evidence" value="ECO:0007669"/>
    <property type="project" value="UniProtKB-KW"/>
</dbReference>
<keyword evidence="8 14" id="KW-0067">ATP-binding</keyword>
<dbReference type="GO" id="GO:0005737">
    <property type="term" value="C:cytoplasm"/>
    <property type="evidence" value="ECO:0007669"/>
    <property type="project" value="UniProtKB-SubCell"/>
</dbReference>
<dbReference type="NCBIfam" id="TIGR01082">
    <property type="entry name" value="murC"/>
    <property type="match status" value="1"/>
</dbReference>
<evidence type="ECO:0000259" key="16">
    <source>
        <dbReference type="Pfam" id="PF02875"/>
    </source>
</evidence>
<proteinExistence type="inferred from homology"/>
<dbReference type="PANTHER" id="PTHR43445">
    <property type="entry name" value="UDP-N-ACETYLMURAMATE--L-ALANINE LIGASE-RELATED"/>
    <property type="match status" value="1"/>
</dbReference>
<evidence type="ECO:0000259" key="17">
    <source>
        <dbReference type="Pfam" id="PF08245"/>
    </source>
</evidence>
<dbReference type="GO" id="GO:0009252">
    <property type="term" value="P:peptidoglycan biosynthetic process"/>
    <property type="evidence" value="ECO:0007669"/>
    <property type="project" value="UniProtKB-UniRule"/>
</dbReference>
<keyword evidence="7 14" id="KW-0547">Nucleotide-binding</keyword>
<evidence type="ECO:0000256" key="13">
    <source>
        <dbReference type="ARBA" id="ARBA00047833"/>
    </source>
</evidence>
<sequence length="466" mass="50436">MQRDISTIEIDESILSGKTHVHFIGVGGSGMFPLVQILLAEGFCISGSDNNETETLAIERGLGVEVFMGHSPENLKGADLVVYSAAIMQDNPELMAAREQGILTIERSILLGLITKRYGNALCVSGTHGKTTTTSMLTQILFEAGLDPSAVIGGKLHAIGGSGRAGHSELMVCEACEFVDTFLKLFPDTAIILNIDNDHLDYFGTVENTIKSFHQFAKKATKLVIVNGDDANSMKAVEGLKTEIITFGLKEHNDYRAENIIHSDGRERYNTSFDLVYKGQLVAHIVLHVPGVHNVYNAMAAAVSAISAGASPLQAAEGLSHFKGAGRRFEILGHVNGVTIADDYAHHPAELTVTLRAAKSMGYKKVWAVFQPFTFSRTYLLLEDFAQALSIADRVVLSPIMGSREVNTYNIYSTDLAEKIGGCVVQDSFEQIADYVLKNAEEGDLVITLGCGDIYKAAKLMLKSAE</sequence>
<comment type="pathway">
    <text evidence="2 14">Cell wall biogenesis; peptidoglycan biosynthesis.</text>
</comment>
<evidence type="ECO:0000256" key="1">
    <source>
        <dbReference type="ARBA" id="ARBA00004496"/>
    </source>
</evidence>
<gene>
    <name evidence="14" type="primary">murC</name>
    <name evidence="18" type="ORF">SAMN05192585_10482</name>
</gene>
<accession>A0A1G9VRZ6</accession>
<evidence type="ECO:0000256" key="12">
    <source>
        <dbReference type="ARBA" id="ARBA00023316"/>
    </source>
</evidence>
<keyword evidence="6 14" id="KW-0132">Cell division</keyword>
<keyword evidence="5 14" id="KW-0436">Ligase</keyword>
<dbReference type="SUPFAM" id="SSF51984">
    <property type="entry name" value="MurCD N-terminal domain"/>
    <property type="match status" value="1"/>
</dbReference>
<keyword evidence="11 14" id="KW-0131">Cell cycle</keyword>
<comment type="subcellular location">
    <subcellularLocation>
        <location evidence="1 14">Cytoplasm</location>
    </subcellularLocation>
</comment>
<dbReference type="InterPro" id="IPR005758">
    <property type="entry name" value="UDP-N-AcMur_Ala_ligase_MurC"/>
</dbReference>
<dbReference type="GO" id="GO:0008360">
    <property type="term" value="P:regulation of cell shape"/>
    <property type="evidence" value="ECO:0007669"/>
    <property type="project" value="UniProtKB-KW"/>
</dbReference>
<dbReference type="GO" id="GO:0008763">
    <property type="term" value="F:UDP-N-acetylmuramate-L-alanine ligase activity"/>
    <property type="evidence" value="ECO:0007669"/>
    <property type="project" value="UniProtKB-UniRule"/>
</dbReference>
<organism evidence="18 19">
    <name type="scientific">Acetanaerobacterium elongatum</name>
    <dbReference type="NCBI Taxonomy" id="258515"/>
    <lineage>
        <taxon>Bacteria</taxon>
        <taxon>Bacillati</taxon>
        <taxon>Bacillota</taxon>
        <taxon>Clostridia</taxon>
        <taxon>Eubacteriales</taxon>
        <taxon>Oscillospiraceae</taxon>
        <taxon>Acetanaerobacterium</taxon>
    </lineage>
</organism>
<dbReference type="InterPro" id="IPR050061">
    <property type="entry name" value="MurCDEF_pg_biosynth"/>
</dbReference>
<dbReference type="InterPro" id="IPR004101">
    <property type="entry name" value="Mur_ligase_C"/>
</dbReference>
<dbReference type="UniPathway" id="UPA00219"/>